<protein>
    <submittedName>
        <fullName evidence="2">Uncharacterized protein</fullName>
    </submittedName>
</protein>
<evidence type="ECO:0000313" key="2">
    <source>
        <dbReference type="EMBL" id="QLQ61686.1"/>
    </source>
</evidence>
<name>A0A7L6BHK2_LIMRT</name>
<dbReference type="EMBL" id="CP059275">
    <property type="protein sequence ID" value="QLQ61686.1"/>
    <property type="molecule type" value="Genomic_DNA"/>
</dbReference>
<proteinExistence type="predicted"/>
<reference evidence="1 4" key="2">
    <citation type="journal article" date="2022" name="Front. Cell. Infect. Microbiol.">
        <title>The probiotic and immunomodulation effects of Limosilactobacillus reuteri RGW1 isolated from calf feces.</title>
        <authorList>
            <person name="Huang K."/>
            <person name="Shi W."/>
            <person name="Yang B."/>
            <person name="Wang J."/>
        </authorList>
    </citation>
    <scope>NUCLEOTIDE SEQUENCE [LARGE SCALE GENOMIC DNA]</scope>
    <source>
        <strain evidence="1 4">RGW1</strain>
    </source>
</reference>
<reference evidence="2 3" key="1">
    <citation type="submission" date="2020-07" db="EMBL/GenBank/DDBJ databases">
        <title>Genome sequence of Lactobacillus reuteri CNEI-KCA3 isolated from the faeces of a reared-broiler chicken, South-East Nigeria, reveals presence of CRISPR arrays.</title>
        <authorList>
            <person name="Anukam K.C."/>
            <person name="Ibezim C.N."/>
            <person name="BeecK W.V."/>
            <person name="Allonsius C."/>
            <person name="Broek M.D."/>
            <person name="Tuyaerts I."/>
            <person name="Attama A."/>
            <person name="Esimone C.O."/>
            <person name="Lebeer S."/>
        </authorList>
    </citation>
    <scope>NUCLEOTIDE SEQUENCE [LARGE SCALE GENOMIC DNA]</scope>
    <source>
        <strain evidence="2 3">CNEI-KCA3</strain>
    </source>
</reference>
<evidence type="ECO:0000313" key="1">
    <source>
        <dbReference type="EMBL" id="MDV8947288.1"/>
    </source>
</evidence>
<evidence type="ECO:0000313" key="4">
    <source>
        <dbReference type="Proteomes" id="UP001286376"/>
    </source>
</evidence>
<evidence type="ECO:0000313" key="3">
    <source>
        <dbReference type="Proteomes" id="UP000510868"/>
    </source>
</evidence>
<dbReference type="EMBL" id="JAOTNP010000046">
    <property type="protein sequence ID" value="MDV8947288.1"/>
    <property type="molecule type" value="Genomic_DNA"/>
</dbReference>
<gene>
    <name evidence="2" type="ORF">HHK02_11315</name>
    <name evidence="1" type="ORF">NX099_07775</name>
</gene>
<dbReference type="AlphaFoldDB" id="A0A7L6BHK2"/>
<dbReference type="RefSeq" id="WP_003672316.1">
    <property type="nucleotide sequence ID" value="NZ_CAKMAK010000006.1"/>
</dbReference>
<reference evidence="1" key="3">
    <citation type="submission" date="2022-08" db="EMBL/GenBank/DDBJ databases">
        <authorList>
            <person name="Huang K."/>
        </authorList>
    </citation>
    <scope>NUCLEOTIDE SEQUENCE</scope>
    <source>
        <strain evidence="1">RGW1</strain>
    </source>
</reference>
<dbReference type="Proteomes" id="UP001286376">
    <property type="component" value="Unassembled WGS sequence"/>
</dbReference>
<dbReference type="Proteomes" id="UP000510868">
    <property type="component" value="Chromosome"/>
</dbReference>
<sequence>MSNSLKGQFVKVPAVKINELVNNVVNVDPKKAMNELLEDPKLVKTLKKLSLV</sequence>
<organism evidence="2 3">
    <name type="scientific">Limosilactobacillus reuteri</name>
    <name type="common">Lactobacillus reuteri</name>
    <dbReference type="NCBI Taxonomy" id="1598"/>
    <lineage>
        <taxon>Bacteria</taxon>
        <taxon>Bacillati</taxon>
        <taxon>Bacillota</taxon>
        <taxon>Bacilli</taxon>
        <taxon>Lactobacillales</taxon>
        <taxon>Lactobacillaceae</taxon>
        <taxon>Limosilactobacillus</taxon>
    </lineage>
</organism>
<accession>A0A7L6BHK2</accession>